<dbReference type="RefSeq" id="WP_091105322.1">
    <property type="nucleotide sequence ID" value="NZ_FOBF01000027.1"/>
</dbReference>
<dbReference type="AlphaFoldDB" id="A0A1H8GXA9"/>
<dbReference type="InterPro" id="IPR036527">
    <property type="entry name" value="SCP2_sterol-bd_dom_sf"/>
</dbReference>
<keyword evidence="2" id="KW-1185">Reference proteome</keyword>
<reference evidence="1 2" key="1">
    <citation type="submission" date="2016-10" db="EMBL/GenBank/DDBJ databases">
        <authorList>
            <person name="de Groot N.N."/>
        </authorList>
    </citation>
    <scope>NUCLEOTIDE SEQUENCE [LARGE SCALE GENOMIC DNA]</scope>
    <source>
        <strain evidence="1 2">DSM 43357</strain>
    </source>
</reference>
<organism evidence="1 2">
    <name type="scientific">Nonomuraea pusilla</name>
    <dbReference type="NCBI Taxonomy" id="46177"/>
    <lineage>
        <taxon>Bacteria</taxon>
        <taxon>Bacillati</taxon>
        <taxon>Actinomycetota</taxon>
        <taxon>Actinomycetes</taxon>
        <taxon>Streptosporangiales</taxon>
        <taxon>Streptosporangiaceae</taxon>
        <taxon>Nonomuraea</taxon>
    </lineage>
</organism>
<protein>
    <submittedName>
        <fullName evidence="1">SCP-2 sterol transfer family protein</fullName>
    </submittedName>
</protein>
<evidence type="ECO:0000313" key="2">
    <source>
        <dbReference type="Proteomes" id="UP000198953"/>
    </source>
</evidence>
<sequence>MPTPIRFFTPEWAEAARAAADAGPAQEGKLPSYWSWIERARAGYTARWALGLREAGAYLVLTWKDGRCVEGVIAPDPGDAEYVLAADEATWQDLRDGADPGRIVMYRRLRLERGDVLAFFRVIYFFVESLATLSRVAATPRP</sequence>
<dbReference type="OrthoDB" id="4624400at2"/>
<dbReference type="Gene3D" id="3.30.1050.10">
    <property type="entry name" value="SCP2 sterol-binding domain"/>
    <property type="match status" value="1"/>
</dbReference>
<dbReference type="Proteomes" id="UP000198953">
    <property type="component" value="Unassembled WGS sequence"/>
</dbReference>
<dbReference type="EMBL" id="FOBF01000027">
    <property type="protein sequence ID" value="SEN48505.1"/>
    <property type="molecule type" value="Genomic_DNA"/>
</dbReference>
<proteinExistence type="predicted"/>
<dbReference type="STRING" id="46177.SAMN05660976_07679"/>
<accession>A0A1H8GXA9</accession>
<dbReference type="SUPFAM" id="SSF55718">
    <property type="entry name" value="SCP-like"/>
    <property type="match status" value="1"/>
</dbReference>
<name>A0A1H8GXA9_9ACTN</name>
<gene>
    <name evidence="1" type="ORF">SAMN05660976_07679</name>
</gene>
<evidence type="ECO:0000313" key="1">
    <source>
        <dbReference type="EMBL" id="SEN48505.1"/>
    </source>
</evidence>